<feature type="domain" description="Heterokaryon incompatibility" evidence="1">
    <location>
        <begin position="136"/>
        <end position="257"/>
    </location>
</feature>
<dbReference type="PANTHER" id="PTHR33112:SF15">
    <property type="entry name" value="HETEROKARYON INCOMPATIBILITY DOMAIN-CONTAINING PROTEIN"/>
    <property type="match status" value="1"/>
</dbReference>
<protein>
    <recommendedName>
        <fullName evidence="1">Heterokaryon incompatibility domain-containing protein</fullName>
    </recommendedName>
</protein>
<reference evidence="2 3" key="1">
    <citation type="journal article" date="2014" name="BMC Genomics">
        <title>Comparative genome sequencing reveals chemotype-specific gene clusters in the toxigenic black mold Stachybotrys.</title>
        <authorList>
            <person name="Semeiks J."/>
            <person name="Borek D."/>
            <person name="Otwinowski Z."/>
            <person name="Grishin N.V."/>
        </authorList>
    </citation>
    <scope>NUCLEOTIDE SEQUENCE [LARGE SCALE GENOMIC DNA]</scope>
    <source>
        <strain evidence="3">CBS 109288 / IBT 7711</strain>
    </source>
</reference>
<organism evidence="2 3">
    <name type="scientific">Stachybotrys chartarum (strain CBS 109288 / IBT 7711)</name>
    <name type="common">Toxic black mold</name>
    <name type="synonym">Stilbospora chartarum</name>
    <dbReference type="NCBI Taxonomy" id="1280523"/>
    <lineage>
        <taxon>Eukaryota</taxon>
        <taxon>Fungi</taxon>
        <taxon>Dikarya</taxon>
        <taxon>Ascomycota</taxon>
        <taxon>Pezizomycotina</taxon>
        <taxon>Sordariomycetes</taxon>
        <taxon>Hypocreomycetidae</taxon>
        <taxon>Hypocreales</taxon>
        <taxon>Stachybotryaceae</taxon>
        <taxon>Stachybotrys</taxon>
    </lineage>
</organism>
<dbReference type="OrthoDB" id="3486565at2759"/>
<sequence>MAPCPICQSIDLASILDKHINKLFGFAEWYPLNCNLFGFSTQYDGLHHPVDGLVLYHKNLDSLRISALSCELCRLVQDQAHKYLRSGAAAARLGFDYPESFELWICGTGVCDFIQVLGYNKACAEKWAVKSASYELISASMMDAIWLANQLGIHYLWIDSLCILQDDVEDWARESAHMGEIYQNATITIAATQANDSSKGFLDKTLERIYTPTPISVGGIHGQAFLFPIPLKFAGDPARLAEMEDEPLATRGWALQERYMARRTIHFTQDQVLLEIKGLLFSEDSGFARGLPTRSPFTLSDSTRENPAWTQVVERYSRRNLTREQDKLPALAGLAAYFSSIPEDETSRQEKRYLAGLWSTDMVKYLCWRVAYRHPPEPRPTEYRAPTWSWASIDGPIIFQETFSTSLMLVQDAQVELKRPDNIFGEVTNGWIFLKAIQLKPKTASVDGRYLKFFEHGTAFSVDAGWDTKKHHTKEQLEHSITQEKLSVVLVAWGETQVPLSFAGPVCLILTPVEQRVHPYKSTPTYKRVGSGIVRLDEKDILMKLITETWSDAFERGDLADIILV</sequence>
<keyword evidence="3" id="KW-1185">Reference proteome</keyword>
<gene>
    <name evidence="2" type="ORF">S7711_06456</name>
</gene>
<dbReference type="Proteomes" id="UP000028045">
    <property type="component" value="Unassembled WGS sequence"/>
</dbReference>
<dbReference type="InterPro" id="IPR010730">
    <property type="entry name" value="HET"/>
</dbReference>
<name>A0A084AX89_STACB</name>
<dbReference type="EMBL" id="KL648503">
    <property type="protein sequence ID" value="KEY69918.1"/>
    <property type="molecule type" value="Genomic_DNA"/>
</dbReference>
<dbReference type="AlphaFoldDB" id="A0A084AX89"/>
<dbReference type="Pfam" id="PF06985">
    <property type="entry name" value="HET"/>
    <property type="match status" value="1"/>
</dbReference>
<evidence type="ECO:0000313" key="2">
    <source>
        <dbReference type="EMBL" id="KEY69918.1"/>
    </source>
</evidence>
<evidence type="ECO:0000313" key="3">
    <source>
        <dbReference type="Proteomes" id="UP000028045"/>
    </source>
</evidence>
<evidence type="ECO:0000259" key="1">
    <source>
        <dbReference type="Pfam" id="PF06985"/>
    </source>
</evidence>
<accession>A0A084AX89</accession>
<dbReference type="HOGENOM" id="CLU_002639_3_2_1"/>
<proteinExistence type="predicted"/>
<dbReference type="PANTHER" id="PTHR33112">
    <property type="entry name" value="DOMAIN PROTEIN, PUTATIVE-RELATED"/>
    <property type="match status" value="1"/>
</dbReference>